<feature type="compositionally biased region" description="Basic and acidic residues" evidence="1">
    <location>
        <begin position="398"/>
        <end position="408"/>
    </location>
</feature>
<feature type="region of interest" description="Disordered" evidence="1">
    <location>
        <begin position="230"/>
        <end position="254"/>
    </location>
</feature>
<dbReference type="PANTHER" id="PTHR13138:SF3">
    <property type="entry name" value="CD2 ANTIGEN CYTOPLASMIC TAIL-BINDING PROTEIN 2"/>
    <property type="match status" value="1"/>
</dbReference>
<reference evidence="3" key="1">
    <citation type="submission" date="2020-06" db="EMBL/GenBank/DDBJ databases">
        <authorList>
            <consortium name="Plant Systems Biology data submission"/>
        </authorList>
    </citation>
    <scope>NUCLEOTIDE SEQUENCE</scope>
    <source>
        <strain evidence="3">D6</strain>
    </source>
</reference>
<feature type="compositionally biased region" description="Basic and acidic residues" evidence="1">
    <location>
        <begin position="368"/>
        <end position="378"/>
    </location>
</feature>
<feature type="compositionally biased region" description="Basic and acidic residues" evidence="1">
    <location>
        <begin position="19"/>
        <end position="31"/>
    </location>
</feature>
<dbReference type="SUPFAM" id="SSF55277">
    <property type="entry name" value="GYF domain"/>
    <property type="match status" value="1"/>
</dbReference>
<feature type="compositionally biased region" description="Acidic residues" evidence="1">
    <location>
        <begin position="54"/>
        <end position="74"/>
    </location>
</feature>
<feature type="region of interest" description="Disordered" evidence="1">
    <location>
        <begin position="1"/>
        <end position="193"/>
    </location>
</feature>
<dbReference type="PROSITE" id="PS50829">
    <property type="entry name" value="GYF"/>
    <property type="match status" value="1"/>
</dbReference>
<dbReference type="InterPro" id="IPR003169">
    <property type="entry name" value="GYF"/>
</dbReference>
<name>A0A9N8EGS3_9STRA</name>
<dbReference type="InterPro" id="IPR039905">
    <property type="entry name" value="CD2BP2/Lin1"/>
</dbReference>
<dbReference type="Proteomes" id="UP001153069">
    <property type="component" value="Unassembled WGS sequence"/>
</dbReference>
<dbReference type="OrthoDB" id="331341at2759"/>
<accession>A0A9N8EGS3</accession>
<dbReference type="SMART" id="SM00444">
    <property type="entry name" value="GYF"/>
    <property type="match status" value="1"/>
</dbReference>
<dbReference type="Gene3D" id="3.30.1490.40">
    <property type="match status" value="1"/>
</dbReference>
<keyword evidence="4" id="KW-1185">Reference proteome</keyword>
<feature type="compositionally biased region" description="Acidic residues" evidence="1">
    <location>
        <begin position="96"/>
        <end position="106"/>
    </location>
</feature>
<evidence type="ECO:0000313" key="4">
    <source>
        <dbReference type="Proteomes" id="UP001153069"/>
    </source>
</evidence>
<dbReference type="AlphaFoldDB" id="A0A9N8EGS3"/>
<evidence type="ECO:0000259" key="2">
    <source>
        <dbReference type="PROSITE" id="PS50829"/>
    </source>
</evidence>
<organism evidence="3 4">
    <name type="scientific">Seminavis robusta</name>
    <dbReference type="NCBI Taxonomy" id="568900"/>
    <lineage>
        <taxon>Eukaryota</taxon>
        <taxon>Sar</taxon>
        <taxon>Stramenopiles</taxon>
        <taxon>Ochrophyta</taxon>
        <taxon>Bacillariophyta</taxon>
        <taxon>Bacillariophyceae</taxon>
        <taxon>Bacillariophycidae</taxon>
        <taxon>Naviculales</taxon>
        <taxon>Naviculaceae</taxon>
        <taxon>Seminavis</taxon>
    </lineage>
</organism>
<comment type="caution">
    <text evidence="3">The sequence shown here is derived from an EMBL/GenBank/DDBJ whole genome shotgun (WGS) entry which is preliminary data.</text>
</comment>
<gene>
    <name evidence="3" type="ORF">SEMRO_1177_G249440.1</name>
</gene>
<evidence type="ECO:0000256" key="1">
    <source>
        <dbReference type="SAM" id="MobiDB-lite"/>
    </source>
</evidence>
<sequence length="424" mass="47887">MSSTSKKSSSSSKSVRFSAESKPEAPKRSRDDSDDDEDIVSHKRVLKKKRTDQMNEDEMDDVDDWNEDDEEDDGLPSIREREKAKRARRNNREHGTEEDDDDDEGGGMESTSIDERTSLASEGIQIEPFHMKQEQSDGTGFFDGDTYIFRKRDADEEPDAWLESLKDKPSTKSSTLEDASSDDAESDSMIQSESLTKEEWYAKILNLVSDTETIMQAVIRYGSLLKRKPLKRNKAKKHEADNASTNSNTEENPQASEAFQFAQTSLNDLTEAANALLGMGDVDIYQKTRNDLLKLMPSNNSNSNEEDKDDTDLQNQQSADKTKPKVSWEYKGSQDGQIHGPYTSEQMRDWTQAGYFVGVQAVQIRSVKEEEAKEKDLGEDLLADLMDDDDDDDDEDKDSGKQGEKKMVQGEWVLSDSVNFGSYC</sequence>
<feature type="compositionally biased region" description="Polar residues" evidence="1">
    <location>
        <begin position="242"/>
        <end position="254"/>
    </location>
</feature>
<dbReference type="Pfam" id="PF02213">
    <property type="entry name" value="GYF"/>
    <property type="match status" value="1"/>
</dbReference>
<dbReference type="InterPro" id="IPR035445">
    <property type="entry name" value="GYF-like_dom_sf"/>
</dbReference>
<feature type="region of interest" description="Disordered" evidence="1">
    <location>
        <begin position="295"/>
        <end position="343"/>
    </location>
</feature>
<proteinExistence type="predicted"/>
<dbReference type="EMBL" id="CAICTM010001175">
    <property type="protein sequence ID" value="CAB9521242.1"/>
    <property type="molecule type" value="Genomic_DNA"/>
</dbReference>
<feature type="domain" description="GYF" evidence="2">
    <location>
        <begin position="325"/>
        <end position="378"/>
    </location>
</feature>
<feature type="region of interest" description="Disordered" evidence="1">
    <location>
        <begin position="368"/>
        <end position="410"/>
    </location>
</feature>
<dbReference type="GO" id="GO:0005682">
    <property type="term" value="C:U5 snRNP"/>
    <property type="evidence" value="ECO:0007669"/>
    <property type="project" value="InterPro"/>
</dbReference>
<feature type="compositionally biased region" description="Low complexity" evidence="1">
    <location>
        <begin position="1"/>
        <end position="18"/>
    </location>
</feature>
<dbReference type="PANTHER" id="PTHR13138">
    <property type="entry name" value="PROTEIN LIN1"/>
    <property type="match status" value="1"/>
</dbReference>
<protein>
    <submittedName>
        <fullName evidence="3">Inherit from KOG: CD2 (Cytoplasmic tail) binding protein 2</fullName>
    </submittedName>
</protein>
<evidence type="ECO:0000313" key="3">
    <source>
        <dbReference type="EMBL" id="CAB9521242.1"/>
    </source>
</evidence>
<feature type="compositionally biased region" description="Acidic residues" evidence="1">
    <location>
        <begin position="379"/>
        <end position="397"/>
    </location>
</feature>